<dbReference type="EMBL" id="CADCTW010000069">
    <property type="protein sequence ID" value="CAA9310958.1"/>
    <property type="molecule type" value="Genomic_DNA"/>
</dbReference>
<dbReference type="GO" id="GO:0015648">
    <property type="term" value="F:lipid-linked peptidoglycan transporter activity"/>
    <property type="evidence" value="ECO:0007669"/>
    <property type="project" value="TreeGrafter"/>
</dbReference>
<evidence type="ECO:0000256" key="4">
    <source>
        <dbReference type="ARBA" id="ARBA00022989"/>
    </source>
</evidence>
<dbReference type="InterPro" id="IPR001182">
    <property type="entry name" value="FtsW/RodA"/>
</dbReference>
<feature type="transmembrane region" description="Helical" evidence="6">
    <location>
        <begin position="50"/>
        <end position="71"/>
    </location>
</feature>
<feature type="transmembrane region" description="Helical" evidence="6">
    <location>
        <begin position="12"/>
        <end position="30"/>
    </location>
</feature>
<dbReference type="GO" id="GO:0051301">
    <property type="term" value="P:cell division"/>
    <property type="evidence" value="ECO:0007669"/>
    <property type="project" value="InterPro"/>
</dbReference>
<organism evidence="7">
    <name type="scientific">uncultured Gemmatimonadota bacterium</name>
    <dbReference type="NCBI Taxonomy" id="203437"/>
    <lineage>
        <taxon>Bacteria</taxon>
        <taxon>Pseudomonadati</taxon>
        <taxon>Gemmatimonadota</taxon>
        <taxon>environmental samples</taxon>
    </lineage>
</organism>
<protein>
    <submittedName>
        <fullName evidence="7">Rod shape-determining protein RodA</fullName>
    </submittedName>
</protein>
<keyword evidence="4 6" id="KW-1133">Transmembrane helix</keyword>
<feature type="transmembrane region" description="Helical" evidence="6">
    <location>
        <begin position="232"/>
        <end position="249"/>
    </location>
</feature>
<evidence type="ECO:0000256" key="3">
    <source>
        <dbReference type="ARBA" id="ARBA00022960"/>
    </source>
</evidence>
<evidence type="ECO:0000256" key="6">
    <source>
        <dbReference type="SAM" id="Phobius"/>
    </source>
</evidence>
<accession>A0A6J4KPQ7</accession>
<dbReference type="PANTHER" id="PTHR30474:SF1">
    <property type="entry name" value="PEPTIDOGLYCAN GLYCOSYLTRANSFERASE MRDB"/>
    <property type="match status" value="1"/>
</dbReference>
<evidence type="ECO:0000313" key="7">
    <source>
        <dbReference type="EMBL" id="CAA9310958.1"/>
    </source>
</evidence>
<feature type="transmembrane region" description="Helical" evidence="6">
    <location>
        <begin position="198"/>
        <end position="220"/>
    </location>
</feature>
<dbReference type="GO" id="GO:0008360">
    <property type="term" value="P:regulation of cell shape"/>
    <property type="evidence" value="ECO:0007669"/>
    <property type="project" value="UniProtKB-KW"/>
</dbReference>
<dbReference type="PANTHER" id="PTHR30474">
    <property type="entry name" value="CELL CYCLE PROTEIN"/>
    <property type="match status" value="1"/>
</dbReference>
<dbReference type="AlphaFoldDB" id="A0A6J4KPQ7"/>
<feature type="transmembrane region" description="Helical" evidence="6">
    <location>
        <begin position="384"/>
        <end position="402"/>
    </location>
</feature>
<dbReference type="InterPro" id="IPR011923">
    <property type="entry name" value="RodA/MrdB"/>
</dbReference>
<keyword evidence="2 6" id="KW-0812">Transmembrane</keyword>
<evidence type="ECO:0000256" key="5">
    <source>
        <dbReference type="ARBA" id="ARBA00023136"/>
    </source>
</evidence>
<feature type="transmembrane region" description="Helical" evidence="6">
    <location>
        <begin position="350"/>
        <end position="378"/>
    </location>
</feature>
<feature type="transmembrane region" description="Helical" evidence="6">
    <location>
        <begin position="78"/>
        <end position="96"/>
    </location>
</feature>
<keyword evidence="5 6" id="KW-0472">Membrane</keyword>
<dbReference type="GO" id="GO:0005886">
    <property type="term" value="C:plasma membrane"/>
    <property type="evidence" value="ECO:0007669"/>
    <property type="project" value="TreeGrafter"/>
</dbReference>
<feature type="transmembrane region" description="Helical" evidence="6">
    <location>
        <begin position="167"/>
        <end position="192"/>
    </location>
</feature>
<dbReference type="NCBIfam" id="TIGR02210">
    <property type="entry name" value="rodA_shape"/>
    <property type="match status" value="1"/>
</dbReference>
<comment type="subcellular location">
    <subcellularLocation>
        <location evidence="1">Membrane</location>
        <topology evidence="1">Multi-pass membrane protein</topology>
    </subcellularLocation>
</comment>
<feature type="transmembrane region" description="Helical" evidence="6">
    <location>
        <begin position="319"/>
        <end position="338"/>
    </location>
</feature>
<proteinExistence type="predicted"/>
<name>A0A6J4KPQ7_9BACT</name>
<evidence type="ECO:0000256" key="2">
    <source>
        <dbReference type="ARBA" id="ARBA00022692"/>
    </source>
</evidence>
<gene>
    <name evidence="7" type="ORF">AVDCRST_MAG68-1211</name>
</gene>
<evidence type="ECO:0000256" key="1">
    <source>
        <dbReference type="ARBA" id="ARBA00004141"/>
    </source>
</evidence>
<reference evidence="7" key="1">
    <citation type="submission" date="2020-02" db="EMBL/GenBank/DDBJ databases">
        <authorList>
            <person name="Meier V. D."/>
        </authorList>
    </citation>
    <scope>NUCLEOTIDE SEQUENCE</scope>
    <source>
        <strain evidence="7">AVDCRST_MAG68</strain>
    </source>
</reference>
<dbReference type="NCBIfam" id="NF037961">
    <property type="entry name" value="RodA_shape"/>
    <property type="match status" value="1"/>
</dbReference>
<feature type="transmembrane region" description="Helical" evidence="6">
    <location>
        <begin position="142"/>
        <end position="160"/>
    </location>
</feature>
<dbReference type="GO" id="GO:0032153">
    <property type="term" value="C:cell division site"/>
    <property type="evidence" value="ECO:0007669"/>
    <property type="project" value="TreeGrafter"/>
</dbReference>
<dbReference type="Pfam" id="PF01098">
    <property type="entry name" value="FTSW_RODA_SPOVE"/>
    <property type="match status" value="1"/>
</dbReference>
<keyword evidence="3" id="KW-0133">Cell shape</keyword>
<sequence>MRRYRALRLGDPLLFALVVGMAIFGIAMVFSAGVVDVGYTRAQGAWRNQIIWFSLSLLLIPLILRVPVGWLEWAAQPAYALSIVLLLLVFAIGSGGETTGGIKSWIVIGPLRLQPAELAKLATAMMLARVLGEWREPPRTLWALWKPIVIVIVPTLLVLAQPDLGSALVFGSILIWCLFWAGTPLITIFFLVSPVLSLFISINPVVWGVYIVVLLVLLLYRDAFLAEKASIWLANALAGGVALPMWNTLKPYQKNRLLVFLDPMIDARGAGYNLIQSRVAIGSGGLWGKGFLGGSQKRLAFLPEQHTDFIFAVVGEETGFIGVLAVLAGFGLIFWRLIHVAERSRDPFASLVPIGLLGSWFAHVLVNVGMTVGIMPITGIPLPFISYGGSFLLLNIVAMAVVQRIAAETAR</sequence>